<evidence type="ECO:0000313" key="2">
    <source>
        <dbReference type="Proteomes" id="UP000828048"/>
    </source>
</evidence>
<gene>
    <name evidence="1" type="ORF">Vadar_002840</name>
</gene>
<accession>A0ACB7X7J3</accession>
<keyword evidence="2" id="KW-1185">Reference proteome</keyword>
<dbReference type="EMBL" id="CM037156">
    <property type="protein sequence ID" value="KAH7836549.1"/>
    <property type="molecule type" value="Genomic_DNA"/>
</dbReference>
<organism evidence="1 2">
    <name type="scientific">Vaccinium darrowii</name>
    <dbReference type="NCBI Taxonomy" id="229202"/>
    <lineage>
        <taxon>Eukaryota</taxon>
        <taxon>Viridiplantae</taxon>
        <taxon>Streptophyta</taxon>
        <taxon>Embryophyta</taxon>
        <taxon>Tracheophyta</taxon>
        <taxon>Spermatophyta</taxon>
        <taxon>Magnoliopsida</taxon>
        <taxon>eudicotyledons</taxon>
        <taxon>Gunneridae</taxon>
        <taxon>Pentapetalae</taxon>
        <taxon>asterids</taxon>
        <taxon>Ericales</taxon>
        <taxon>Ericaceae</taxon>
        <taxon>Vaccinioideae</taxon>
        <taxon>Vaccinieae</taxon>
        <taxon>Vaccinium</taxon>
    </lineage>
</organism>
<evidence type="ECO:0000313" key="1">
    <source>
        <dbReference type="EMBL" id="KAH7836549.1"/>
    </source>
</evidence>
<proteinExistence type="predicted"/>
<comment type="caution">
    <text evidence="1">The sequence shown here is derived from an EMBL/GenBank/DDBJ whole genome shotgun (WGS) entry which is preliminary data.</text>
</comment>
<protein>
    <submittedName>
        <fullName evidence="1">Uncharacterized protein</fullName>
    </submittedName>
</protein>
<dbReference type="Proteomes" id="UP000828048">
    <property type="component" value="Chromosome 6"/>
</dbReference>
<reference evidence="1 2" key="1">
    <citation type="journal article" date="2021" name="Hortic Res">
        <title>High-quality reference genome and annotation aids understanding of berry development for evergreen blueberry (Vaccinium darrowii).</title>
        <authorList>
            <person name="Yu J."/>
            <person name="Hulse-Kemp A.M."/>
            <person name="Babiker E."/>
            <person name="Staton M."/>
        </authorList>
    </citation>
    <scope>NUCLEOTIDE SEQUENCE [LARGE SCALE GENOMIC DNA]</scope>
    <source>
        <strain evidence="2">cv. NJ 8807/NJ 8810</strain>
        <tissue evidence="1">Young leaf</tissue>
    </source>
</reference>
<sequence>MEEEFLESDFILSQNLVIVQDEVVSDQGHLNSWNSWRTKNPSIPINIPKPILKPVAGNSIFIQSMETNFFDHDGELVPPHVILARRIFDRKMAPSVLTGKGRTLKGRDSCQFRNSVLKMTGFLDGNVSPPQSLRK</sequence>
<name>A0ACB7X7J3_9ERIC</name>